<dbReference type="SUPFAM" id="SSF52833">
    <property type="entry name" value="Thioredoxin-like"/>
    <property type="match status" value="1"/>
</dbReference>
<dbReference type="GO" id="GO:0045454">
    <property type="term" value="P:cell redox homeostasis"/>
    <property type="evidence" value="ECO:0007669"/>
    <property type="project" value="TreeGrafter"/>
</dbReference>
<dbReference type="InterPro" id="IPR013766">
    <property type="entry name" value="Thioredoxin_domain"/>
</dbReference>
<keyword evidence="2" id="KW-0813">Transport</keyword>
<feature type="domain" description="Thioredoxin" evidence="9">
    <location>
        <begin position="4"/>
        <end position="110"/>
    </location>
</feature>
<dbReference type="GO" id="GO:0015035">
    <property type="term" value="F:protein-disulfide reductase activity"/>
    <property type="evidence" value="ECO:0007669"/>
    <property type="project" value="UniProtKB-UniRule"/>
</dbReference>
<keyword evidence="4 8" id="KW-1015">Disulfide bond</keyword>
<dbReference type="CDD" id="cd02947">
    <property type="entry name" value="TRX_family"/>
    <property type="match status" value="1"/>
</dbReference>
<dbReference type="PANTHER" id="PTHR45663">
    <property type="entry name" value="GEO12009P1"/>
    <property type="match status" value="1"/>
</dbReference>
<evidence type="ECO:0000256" key="3">
    <source>
        <dbReference type="ARBA" id="ARBA00022982"/>
    </source>
</evidence>
<dbReference type="InterPro" id="IPR005746">
    <property type="entry name" value="Thioredoxin"/>
</dbReference>
<evidence type="ECO:0000256" key="4">
    <source>
        <dbReference type="ARBA" id="ARBA00023157"/>
    </source>
</evidence>
<dbReference type="PRINTS" id="PR00421">
    <property type="entry name" value="THIOREDOXIN"/>
</dbReference>
<dbReference type="AlphaFoldDB" id="A0A6I8M8P6"/>
<gene>
    <name evidence="10" type="ORF">AA23TX_10025</name>
</gene>
<evidence type="ECO:0000259" key="9">
    <source>
        <dbReference type="PROSITE" id="PS51352"/>
    </source>
</evidence>
<name>A0A6I8M8P6_9PSEU</name>
<keyword evidence="11" id="KW-1185">Reference proteome</keyword>
<accession>A0A6I8M8P6</accession>
<evidence type="ECO:0000256" key="2">
    <source>
        <dbReference type="ARBA" id="ARBA00022448"/>
    </source>
</evidence>
<dbReference type="PANTHER" id="PTHR45663:SF11">
    <property type="entry name" value="GEO12009P1"/>
    <property type="match status" value="1"/>
</dbReference>
<evidence type="ECO:0000313" key="11">
    <source>
        <dbReference type="Proteomes" id="UP000399805"/>
    </source>
</evidence>
<reference evidence="10 11" key="1">
    <citation type="submission" date="2019-09" db="EMBL/GenBank/DDBJ databases">
        <authorList>
            <person name="Leyn A S."/>
        </authorList>
    </citation>
    <scope>NUCLEOTIDE SEQUENCE [LARGE SCALE GENOMIC DNA]</scope>
    <source>
        <strain evidence="10">AA231_1</strain>
    </source>
</reference>
<organism evidence="10 11">
    <name type="scientific">Amycolatopsis camponoti</name>
    <dbReference type="NCBI Taxonomy" id="2606593"/>
    <lineage>
        <taxon>Bacteria</taxon>
        <taxon>Bacillati</taxon>
        <taxon>Actinomycetota</taxon>
        <taxon>Actinomycetes</taxon>
        <taxon>Pseudonocardiales</taxon>
        <taxon>Pseudonocardiaceae</taxon>
        <taxon>Amycolatopsis</taxon>
    </lineage>
</organism>
<dbReference type="FunFam" id="3.40.30.10:FF:000001">
    <property type="entry name" value="Thioredoxin"/>
    <property type="match status" value="1"/>
</dbReference>
<dbReference type="RefSeq" id="WP_155549885.1">
    <property type="nucleotide sequence ID" value="NZ_CABVGP010000004.1"/>
</dbReference>
<dbReference type="Gene3D" id="3.40.30.10">
    <property type="entry name" value="Glutaredoxin"/>
    <property type="match status" value="1"/>
</dbReference>
<dbReference type="PROSITE" id="PS51352">
    <property type="entry name" value="THIOREDOXIN_2"/>
    <property type="match status" value="1"/>
</dbReference>
<dbReference type="InterPro" id="IPR036249">
    <property type="entry name" value="Thioredoxin-like_sf"/>
</dbReference>
<dbReference type="NCBIfam" id="TIGR01068">
    <property type="entry name" value="thioredoxin"/>
    <property type="match status" value="1"/>
</dbReference>
<dbReference type="Proteomes" id="UP000399805">
    <property type="component" value="Unassembled WGS sequence"/>
</dbReference>
<protein>
    <recommendedName>
        <fullName evidence="6 7">Thioredoxin</fullName>
    </recommendedName>
</protein>
<dbReference type="InterPro" id="IPR017937">
    <property type="entry name" value="Thioredoxin_CS"/>
</dbReference>
<evidence type="ECO:0000256" key="8">
    <source>
        <dbReference type="PIRSR" id="PIRSR000077-4"/>
    </source>
</evidence>
<dbReference type="PROSITE" id="PS00194">
    <property type="entry name" value="THIOREDOXIN_1"/>
    <property type="match status" value="1"/>
</dbReference>
<evidence type="ECO:0000256" key="5">
    <source>
        <dbReference type="ARBA" id="ARBA00023284"/>
    </source>
</evidence>
<dbReference type="GO" id="GO:0005829">
    <property type="term" value="C:cytosol"/>
    <property type="evidence" value="ECO:0007669"/>
    <property type="project" value="TreeGrafter"/>
</dbReference>
<sequence>MPENATVTEVTDTTFPEVLGSDVPVLVEFWATWCGPCRMVGPVLAQLAGERAGKLAVRKINADENPETMRSYQVMSLPTMILFSGGEPVETIVGAFPKARIEERLDRALKAPSL</sequence>
<comment type="similarity">
    <text evidence="1 7">Belongs to the thioredoxin family.</text>
</comment>
<proteinExistence type="inferred from homology"/>
<dbReference type="Pfam" id="PF00085">
    <property type="entry name" value="Thioredoxin"/>
    <property type="match status" value="1"/>
</dbReference>
<dbReference type="PIRSF" id="PIRSF000077">
    <property type="entry name" value="Thioredoxin"/>
    <property type="match status" value="1"/>
</dbReference>
<evidence type="ECO:0000256" key="6">
    <source>
        <dbReference type="NCBIfam" id="TIGR01068"/>
    </source>
</evidence>
<keyword evidence="5 8" id="KW-0676">Redox-active center</keyword>
<evidence type="ECO:0000313" key="10">
    <source>
        <dbReference type="EMBL" id="VVJ25281.1"/>
    </source>
</evidence>
<dbReference type="EMBL" id="CABVGP010000004">
    <property type="protein sequence ID" value="VVJ25281.1"/>
    <property type="molecule type" value="Genomic_DNA"/>
</dbReference>
<evidence type="ECO:0000256" key="7">
    <source>
        <dbReference type="PIRNR" id="PIRNR000077"/>
    </source>
</evidence>
<keyword evidence="3" id="KW-0249">Electron transport</keyword>
<feature type="disulfide bond" description="Redox-active" evidence="8">
    <location>
        <begin position="34"/>
        <end position="37"/>
    </location>
</feature>
<evidence type="ECO:0000256" key="1">
    <source>
        <dbReference type="ARBA" id="ARBA00008987"/>
    </source>
</evidence>